<protein>
    <submittedName>
        <fullName evidence="2">Uncharacterized protein</fullName>
    </submittedName>
</protein>
<proteinExistence type="predicted"/>
<dbReference type="Pfam" id="PF17110">
    <property type="entry name" value="TFB6"/>
    <property type="match status" value="1"/>
</dbReference>
<dbReference type="PANTHER" id="PTHR37781:SF1">
    <property type="entry name" value="ADR380WP"/>
    <property type="match status" value="1"/>
</dbReference>
<dbReference type="EMBL" id="BACD03000018">
    <property type="protein sequence ID" value="GAO48947.1"/>
    <property type="molecule type" value="Genomic_DNA"/>
</dbReference>
<dbReference type="PANTHER" id="PTHR37781">
    <property type="entry name" value="TFIIH COMPLEX SUBUNIT"/>
    <property type="match status" value="1"/>
</dbReference>
<reference evidence="2 3" key="1">
    <citation type="journal article" date="2011" name="J. Gen. Appl. Microbiol.">
        <title>Draft genome sequencing of the enigmatic yeast Saitoella complicata.</title>
        <authorList>
            <person name="Nishida H."/>
            <person name="Hamamoto M."/>
            <person name="Sugiyama J."/>
        </authorList>
    </citation>
    <scope>NUCLEOTIDE SEQUENCE [LARGE SCALE GENOMIC DNA]</scope>
    <source>
        <strain evidence="2 3">NRRL Y-17804</strain>
    </source>
</reference>
<sequence>MSEENIASAGGFVREDQQTSLPSPRRTASPPHTGAGGPRLYKLSHAQESRLIGYLDEHLLQISQKFLKKFHEGGYQSLPPLLEDLKPLLHLLEQTPTINIITQYLLQITDALTDWIHAFPPSPEDMFKMLETVDDMCVRLVKGEMGVGGRKMGTTERVRLKSIVERGRTAVILKMDPVDGWEVETSRTYEGVLEELG</sequence>
<keyword evidence="3" id="KW-1185">Reference proteome</keyword>
<evidence type="ECO:0000256" key="1">
    <source>
        <dbReference type="SAM" id="MobiDB-lite"/>
    </source>
</evidence>
<accession>A0A0E9NGE7</accession>
<feature type="region of interest" description="Disordered" evidence="1">
    <location>
        <begin position="1"/>
        <end position="40"/>
    </location>
</feature>
<dbReference type="GO" id="GO:0005675">
    <property type="term" value="C:transcription factor TFIIH holo complex"/>
    <property type="evidence" value="ECO:0007669"/>
    <property type="project" value="TreeGrafter"/>
</dbReference>
<name>A0A0E9NGE7_SAICN</name>
<comment type="caution">
    <text evidence="2">The sequence shown here is derived from an EMBL/GenBank/DDBJ whole genome shotgun (WGS) entry which is preliminary data.</text>
</comment>
<organism evidence="2 3">
    <name type="scientific">Saitoella complicata (strain BCRC 22490 / CBS 7301 / JCM 7358 / NBRC 10748 / NRRL Y-17804)</name>
    <dbReference type="NCBI Taxonomy" id="698492"/>
    <lineage>
        <taxon>Eukaryota</taxon>
        <taxon>Fungi</taxon>
        <taxon>Dikarya</taxon>
        <taxon>Ascomycota</taxon>
        <taxon>Taphrinomycotina</taxon>
        <taxon>Taphrinomycotina incertae sedis</taxon>
        <taxon>Saitoella</taxon>
    </lineage>
</organism>
<dbReference type="STRING" id="698492.A0A0E9NGE7"/>
<dbReference type="Proteomes" id="UP000033140">
    <property type="component" value="Unassembled WGS sequence"/>
</dbReference>
<evidence type="ECO:0000313" key="3">
    <source>
        <dbReference type="Proteomes" id="UP000033140"/>
    </source>
</evidence>
<dbReference type="OMA" id="RMVVISK"/>
<evidence type="ECO:0000313" key="2">
    <source>
        <dbReference type="EMBL" id="GAO48947.1"/>
    </source>
</evidence>
<reference evidence="2 3" key="3">
    <citation type="journal article" date="2015" name="Genome Announc.">
        <title>Draft Genome Sequence of the Archiascomycetous Yeast Saitoella complicata.</title>
        <authorList>
            <person name="Yamauchi K."/>
            <person name="Kondo S."/>
            <person name="Hamamoto M."/>
            <person name="Takahashi Y."/>
            <person name="Ogura Y."/>
            <person name="Hayashi T."/>
            <person name="Nishida H."/>
        </authorList>
    </citation>
    <scope>NUCLEOTIDE SEQUENCE [LARGE SCALE GENOMIC DNA]</scope>
    <source>
        <strain evidence="2 3">NRRL Y-17804</strain>
    </source>
</reference>
<gene>
    <name evidence="2" type="ORF">G7K_3108-t1</name>
</gene>
<dbReference type="InterPro" id="IPR031349">
    <property type="entry name" value="Tfb6"/>
</dbReference>
<dbReference type="AlphaFoldDB" id="A0A0E9NGE7"/>
<reference evidence="2 3" key="2">
    <citation type="journal article" date="2014" name="J. Gen. Appl. Microbiol.">
        <title>The early diverging ascomycetous budding yeast Saitoella complicata has three histone deacetylases belonging to the Clr6, Hos2, and Rpd3 lineages.</title>
        <authorList>
            <person name="Nishida H."/>
            <person name="Matsumoto T."/>
            <person name="Kondo S."/>
            <person name="Hamamoto M."/>
            <person name="Yoshikawa H."/>
        </authorList>
    </citation>
    <scope>NUCLEOTIDE SEQUENCE [LARGE SCALE GENOMIC DNA]</scope>
    <source>
        <strain evidence="2 3">NRRL Y-17804</strain>
    </source>
</reference>